<dbReference type="EC" id="3.2.1.1" evidence="4"/>
<evidence type="ECO:0000256" key="3">
    <source>
        <dbReference type="ARBA" id="ARBA00008061"/>
    </source>
</evidence>
<dbReference type="PANTHER" id="PTHR10357">
    <property type="entry name" value="ALPHA-AMYLASE FAMILY MEMBER"/>
    <property type="match status" value="1"/>
</dbReference>
<feature type="binding site" evidence="17">
    <location>
        <position position="222"/>
    </location>
    <ligand>
        <name>substrate</name>
    </ligand>
</feature>
<feature type="binding site" evidence="15">
    <location>
        <position position="228"/>
    </location>
    <ligand>
        <name>Ca(2+)</name>
        <dbReference type="ChEBI" id="CHEBI:29108"/>
        <label>1</label>
    </ligand>
</feature>
<feature type="binding site" evidence="15">
    <location>
        <position position="180"/>
    </location>
    <ligand>
        <name>Ca(2+)</name>
        <dbReference type="ChEBI" id="CHEBI:29108"/>
        <label>1</label>
    </ligand>
</feature>
<dbReference type="Proteomes" id="UP000813824">
    <property type="component" value="Unassembled WGS sequence"/>
</dbReference>
<evidence type="ECO:0000256" key="4">
    <source>
        <dbReference type="ARBA" id="ARBA00012595"/>
    </source>
</evidence>
<dbReference type="InterPro" id="IPR006047">
    <property type="entry name" value="GH13_cat_dom"/>
</dbReference>
<dbReference type="SUPFAM" id="SSF51011">
    <property type="entry name" value="Glycosyl hydrolase domain"/>
    <property type="match status" value="1"/>
</dbReference>
<evidence type="ECO:0000256" key="15">
    <source>
        <dbReference type="PIRSR" id="PIRSR001024-3"/>
    </source>
</evidence>
<evidence type="ECO:0000256" key="7">
    <source>
        <dbReference type="ARBA" id="ARBA00022801"/>
    </source>
</evidence>
<evidence type="ECO:0000313" key="21">
    <source>
        <dbReference type="Proteomes" id="UP000813824"/>
    </source>
</evidence>
<comment type="catalytic activity">
    <reaction evidence="1">
        <text>Endohydrolysis of (1-&gt;4)-alpha-D-glucosidic linkages in polysaccharides containing three or more (1-&gt;4)-alpha-linked D-glucose units.</text>
        <dbReference type="EC" id="3.2.1.1"/>
    </reaction>
</comment>
<feature type="binding site" evidence="15">
    <location>
        <position position="248"/>
    </location>
    <ligand>
        <name>Ca(2+)</name>
        <dbReference type="ChEBI" id="CHEBI:29108"/>
        <label>2</label>
    </ligand>
</feature>
<dbReference type="PANTHER" id="PTHR10357:SF215">
    <property type="entry name" value="ALPHA-AMYLASE 1"/>
    <property type="match status" value="1"/>
</dbReference>
<dbReference type="SMART" id="SM00642">
    <property type="entry name" value="Aamy"/>
    <property type="match status" value="1"/>
</dbReference>
<feature type="site" description="Transition state stabilizer" evidence="14">
    <location>
        <position position="316"/>
    </location>
</feature>
<evidence type="ECO:0000256" key="9">
    <source>
        <dbReference type="ARBA" id="ARBA00023157"/>
    </source>
</evidence>
<dbReference type="InterPro" id="IPR013777">
    <property type="entry name" value="A-amylase-like"/>
</dbReference>
<dbReference type="FunFam" id="3.20.20.80:FF:000120">
    <property type="entry name" value="Alpha-amylase A"/>
    <property type="match status" value="1"/>
</dbReference>
<feature type="active site" description="Nucleophile" evidence="13">
    <location>
        <position position="224"/>
    </location>
</feature>
<feature type="binding site" evidence="17">
    <location>
        <position position="363"/>
    </location>
    <ligand>
        <name>substrate</name>
    </ligand>
</feature>
<evidence type="ECO:0000256" key="14">
    <source>
        <dbReference type="PIRSR" id="PIRSR001024-2"/>
    </source>
</evidence>
<feature type="binding site" evidence="17">
    <location>
        <position position="100"/>
    </location>
    <ligand>
        <name>substrate</name>
    </ligand>
</feature>
<evidence type="ECO:0000256" key="10">
    <source>
        <dbReference type="ARBA" id="ARBA00023180"/>
    </source>
</evidence>
<keyword evidence="12" id="KW-0326">Glycosidase</keyword>
<keyword evidence="5 15" id="KW-0479">Metal-binding</keyword>
<evidence type="ECO:0000256" key="17">
    <source>
        <dbReference type="PIRSR" id="PIRSR001024-5"/>
    </source>
</evidence>
<dbReference type="CDD" id="cd11319">
    <property type="entry name" value="AmyAc_euk_AmyA"/>
    <property type="match status" value="1"/>
</dbReference>
<keyword evidence="6 18" id="KW-0732">Signal</keyword>
<gene>
    <name evidence="20" type="ORF">BXZ70DRAFT_909375</name>
</gene>
<evidence type="ECO:0000256" key="13">
    <source>
        <dbReference type="PIRSR" id="PIRSR001024-1"/>
    </source>
</evidence>
<evidence type="ECO:0000256" key="5">
    <source>
        <dbReference type="ARBA" id="ARBA00022723"/>
    </source>
</evidence>
<evidence type="ECO:0000313" key="20">
    <source>
        <dbReference type="EMBL" id="KAH8093167.1"/>
    </source>
</evidence>
<feature type="chain" id="PRO_5035430815" description="alpha-amylase" evidence="18">
    <location>
        <begin position="19"/>
        <end position="520"/>
    </location>
</feature>
<dbReference type="InterPro" id="IPR015340">
    <property type="entry name" value="A_amylase_C_dom"/>
</dbReference>
<feature type="domain" description="Glycosyl hydrolase family 13 catalytic" evidence="19">
    <location>
        <begin position="31"/>
        <end position="388"/>
    </location>
</feature>
<feature type="binding site" evidence="17">
    <location>
        <position position="316"/>
    </location>
    <ligand>
        <name>substrate</name>
    </ligand>
</feature>
<dbReference type="GO" id="GO:0016052">
    <property type="term" value="P:carbohydrate catabolic process"/>
    <property type="evidence" value="ECO:0007669"/>
    <property type="project" value="InterPro"/>
</dbReference>
<evidence type="ECO:0000259" key="19">
    <source>
        <dbReference type="SMART" id="SM00642"/>
    </source>
</evidence>
<comment type="caution">
    <text evidence="20">The sequence shown here is derived from an EMBL/GenBank/DDBJ whole genome shotgun (WGS) entry which is preliminary data.</text>
</comment>
<dbReference type="GO" id="GO:0005509">
    <property type="term" value="F:calcium ion binding"/>
    <property type="evidence" value="ECO:0007669"/>
    <property type="project" value="InterPro"/>
</dbReference>
<dbReference type="Pfam" id="PF09260">
    <property type="entry name" value="A_amylase_dom_C"/>
    <property type="match status" value="1"/>
</dbReference>
<evidence type="ECO:0000256" key="2">
    <source>
        <dbReference type="ARBA" id="ARBA00001913"/>
    </source>
</evidence>
<name>A0A8K0XMW1_9AGAR</name>
<comment type="cofactor">
    <cofactor evidence="2">
        <name>Ca(2+)</name>
        <dbReference type="ChEBI" id="CHEBI:29108"/>
    </cofactor>
</comment>
<sequence>MLATSLLTAALLVAPALAGSAGDWRTRTIYQLLTDRFATPDGSSPTCNTGDRKYCGGTWKGITTKLDYIQGMGFDSIWISPVVANVEGKTAYGEAFHGYWTQNIDALNPHFGTADDLVNLSRELHKRNMYLMVDVVVNHVAAPTNPPDFSIYTPFNQASQFHPEVFIQGDDYTNNQTAVEQGWLGDTNLPLADINTEDPNIVSIYNNWISALVKNYTIDGIRIDTVKHVRQDFWPDFAKAAGVYTVGEVLDDKPSYLAPYTKVIDSVLDYSTYFKVFPAFSSTSGNMSAIADFVQQAQGEFSNGEFFVGSFIENHDQPRLQSATKDQSLVMNAMAWPFVQDGIPILYYGQEQGFAGGNDPDNREALWSSGYATDKPLVQHVKKLNAARRAAASALPEFYANAAKFLVATPNTLAVSKPPMLALLSNSGSGSSPQWDVPNAGFKANEELVDVVGCGKVKADGNGGVSVKGNNGMPQILMPSSAAGSVCSGSGTQGSSASRSPVHVFGVVLATVVSVAMSFL</sequence>
<dbReference type="EMBL" id="JAEVFJ010000030">
    <property type="protein sequence ID" value="KAH8093167.1"/>
    <property type="molecule type" value="Genomic_DNA"/>
</dbReference>
<feature type="binding site" evidence="15">
    <location>
        <position position="138"/>
    </location>
    <ligand>
        <name>Ca(2+)</name>
        <dbReference type="ChEBI" id="CHEBI:29108"/>
        <label>1</label>
    </ligand>
</feature>
<feature type="binding site" evidence="15">
    <location>
        <position position="224"/>
    </location>
    <ligand>
        <name>Ca(2+)</name>
        <dbReference type="ChEBI" id="CHEBI:29108"/>
        <label>2</label>
    </ligand>
</feature>
<dbReference type="Gene3D" id="3.20.20.80">
    <property type="entry name" value="Glycosidases"/>
    <property type="match status" value="1"/>
</dbReference>
<evidence type="ECO:0000256" key="12">
    <source>
        <dbReference type="ARBA" id="ARBA00023295"/>
    </source>
</evidence>
<dbReference type="PIRSF" id="PIRSF001024">
    <property type="entry name" value="Alph-amyl_fung"/>
    <property type="match status" value="1"/>
</dbReference>
<dbReference type="InterPro" id="IPR017853">
    <property type="entry name" value="GH"/>
</dbReference>
<keyword evidence="8 15" id="KW-0106">Calcium</keyword>
<dbReference type="AlphaFoldDB" id="A0A8K0XMW1"/>
<evidence type="ECO:0000256" key="18">
    <source>
        <dbReference type="SAM" id="SignalP"/>
    </source>
</evidence>
<evidence type="ECO:0000256" key="16">
    <source>
        <dbReference type="PIRSR" id="PIRSR001024-4"/>
    </source>
</evidence>
<reference evidence="20" key="1">
    <citation type="journal article" date="2021" name="New Phytol.">
        <title>Evolutionary innovations through gain and loss of genes in the ectomycorrhizal Boletales.</title>
        <authorList>
            <person name="Wu G."/>
            <person name="Miyauchi S."/>
            <person name="Morin E."/>
            <person name="Kuo A."/>
            <person name="Drula E."/>
            <person name="Varga T."/>
            <person name="Kohler A."/>
            <person name="Feng B."/>
            <person name="Cao Y."/>
            <person name="Lipzen A."/>
            <person name="Daum C."/>
            <person name="Hundley H."/>
            <person name="Pangilinan J."/>
            <person name="Johnson J."/>
            <person name="Barry K."/>
            <person name="LaButti K."/>
            <person name="Ng V."/>
            <person name="Ahrendt S."/>
            <person name="Min B."/>
            <person name="Choi I.G."/>
            <person name="Park H."/>
            <person name="Plett J.M."/>
            <person name="Magnuson J."/>
            <person name="Spatafora J.W."/>
            <person name="Nagy L.G."/>
            <person name="Henrissat B."/>
            <person name="Grigoriev I.V."/>
            <person name="Yang Z.L."/>
            <person name="Xu J."/>
            <person name="Martin F.M."/>
        </authorList>
    </citation>
    <scope>NUCLEOTIDE SEQUENCE</scope>
    <source>
        <strain evidence="20">KKN 215</strain>
    </source>
</reference>
<comment type="similarity">
    <text evidence="3">Belongs to the glycosyl hydrolase 13 family.</text>
</comment>
<accession>A0A8K0XMW1</accession>
<dbReference type="Gene3D" id="2.60.40.1180">
    <property type="entry name" value="Golgi alpha-mannosidase II"/>
    <property type="match status" value="1"/>
</dbReference>
<feature type="binding site" evidence="17">
    <location>
        <position position="139"/>
    </location>
    <ligand>
        <name>substrate</name>
    </ligand>
</feature>
<feature type="disulfide bond" evidence="16">
    <location>
        <begin position="47"/>
        <end position="55"/>
    </location>
</feature>
<proteinExistence type="inferred from homology"/>
<feature type="signal peptide" evidence="18">
    <location>
        <begin position="1"/>
        <end position="18"/>
    </location>
</feature>
<evidence type="ECO:0000256" key="8">
    <source>
        <dbReference type="ARBA" id="ARBA00022837"/>
    </source>
</evidence>
<dbReference type="SUPFAM" id="SSF51445">
    <property type="entry name" value="(Trans)glycosidases"/>
    <property type="match status" value="1"/>
</dbReference>
<dbReference type="GO" id="GO:0004556">
    <property type="term" value="F:alpha-amylase activity"/>
    <property type="evidence" value="ECO:0007669"/>
    <property type="project" value="UniProtKB-EC"/>
</dbReference>
<evidence type="ECO:0000256" key="1">
    <source>
        <dbReference type="ARBA" id="ARBA00000548"/>
    </source>
</evidence>
<organism evidence="20 21">
    <name type="scientific">Cristinia sonorae</name>
    <dbReference type="NCBI Taxonomy" id="1940300"/>
    <lineage>
        <taxon>Eukaryota</taxon>
        <taxon>Fungi</taxon>
        <taxon>Dikarya</taxon>
        <taxon>Basidiomycota</taxon>
        <taxon>Agaricomycotina</taxon>
        <taxon>Agaricomycetes</taxon>
        <taxon>Agaricomycetidae</taxon>
        <taxon>Agaricales</taxon>
        <taxon>Pleurotineae</taxon>
        <taxon>Stephanosporaceae</taxon>
        <taxon>Cristinia</taxon>
    </lineage>
</organism>
<evidence type="ECO:0000256" key="11">
    <source>
        <dbReference type="ARBA" id="ARBA00023277"/>
    </source>
</evidence>
<keyword evidence="9 16" id="KW-1015">Disulfide bond</keyword>
<feature type="active site" description="Proton donor" evidence="13">
    <location>
        <position position="248"/>
    </location>
</feature>
<dbReference type="OrthoDB" id="204980at2759"/>
<protein>
    <recommendedName>
        <fullName evidence="4">alpha-amylase</fullName>
        <ecNumber evidence="4">3.2.1.1</ecNumber>
    </recommendedName>
</protein>
<evidence type="ECO:0000256" key="6">
    <source>
        <dbReference type="ARBA" id="ARBA00022729"/>
    </source>
</evidence>
<feature type="binding site" evidence="15">
    <location>
        <position position="193"/>
    </location>
    <ligand>
        <name>Ca(2+)</name>
        <dbReference type="ChEBI" id="CHEBI:29108"/>
        <label>1</label>
    </ligand>
</feature>
<keyword evidence="7 20" id="KW-0378">Hydrolase</keyword>
<dbReference type="Pfam" id="PF00128">
    <property type="entry name" value="Alpha-amylase"/>
    <property type="match status" value="1"/>
</dbReference>
<keyword evidence="10" id="KW-0325">Glycoprotein</keyword>
<dbReference type="InterPro" id="IPR013780">
    <property type="entry name" value="Glyco_hydro_b"/>
</dbReference>
<keyword evidence="11" id="KW-0119">Carbohydrate metabolism</keyword>
<keyword evidence="21" id="KW-1185">Reference proteome</keyword>